<keyword evidence="2" id="KW-1185">Reference proteome</keyword>
<evidence type="ECO:0000313" key="1">
    <source>
        <dbReference type="EMBL" id="KAJ7089241.1"/>
    </source>
</evidence>
<name>A0AAD6XMM6_9AGAR</name>
<reference evidence="1" key="1">
    <citation type="submission" date="2023-03" db="EMBL/GenBank/DDBJ databases">
        <title>Massive genome expansion in bonnet fungi (Mycena s.s.) driven by repeated elements and novel gene families across ecological guilds.</title>
        <authorList>
            <consortium name="Lawrence Berkeley National Laboratory"/>
            <person name="Harder C.B."/>
            <person name="Miyauchi S."/>
            <person name="Viragh M."/>
            <person name="Kuo A."/>
            <person name="Thoen E."/>
            <person name="Andreopoulos B."/>
            <person name="Lu D."/>
            <person name="Skrede I."/>
            <person name="Drula E."/>
            <person name="Henrissat B."/>
            <person name="Morin E."/>
            <person name="Kohler A."/>
            <person name="Barry K."/>
            <person name="LaButti K."/>
            <person name="Morin E."/>
            <person name="Salamov A."/>
            <person name="Lipzen A."/>
            <person name="Mereny Z."/>
            <person name="Hegedus B."/>
            <person name="Baldrian P."/>
            <person name="Stursova M."/>
            <person name="Weitz H."/>
            <person name="Taylor A."/>
            <person name="Grigoriev I.V."/>
            <person name="Nagy L.G."/>
            <person name="Martin F."/>
            <person name="Kauserud H."/>
        </authorList>
    </citation>
    <scope>NUCLEOTIDE SEQUENCE</scope>
    <source>
        <strain evidence="1">CBHHK173m</strain>
    </source>
</reference>
<dbReference type="Proteomes" id="UP001222325">
    <property type="component" value="Unassembled WGS sequence"/>
</dbReference>
<evidence type="ECO:0000313" key="2">
    <source>
        <dbReference type="Proteomes" id="UP001222325"/>
    </source>
</evidence>
<comment type="caution">
    <text evidence="1">The sequence shown here is derived from an EMBL/GenBank/DDBJ whole genome shotgun (WGS) entry which is preliminary data.</text>
</comment>
<dbReference type="EMBL" id="JARJCN010000024">
    <property type="protein sequence ID" value="KAJ7089241.1"/>
    <property type="molecule type" value="Genomic_DNA"/>
</dbReference>
<proteinExistence type="predicted"/>
<protein>
    <submittedName>
        <fullName evidence="1">Uncharacterized protein</fullName>
    </submittedName>
</protein>
<sequence>MVLFLTPPPSPNPSQPSVVQKSRFWRHIDTPHGAAAKPRLPFKRVSTALMNSRHVPQAPRSGADVDSIYALRFRDPARCLISQPFFDFFSAAGKQTIASRAPLAGKHHRFKHIVHVLWPANPARRRAAAPTLITLYIVFPQRPQSHCLFLRGFGRRQANWRLYSTVTAAARRRDISAPPFSTNPPAAPWDQNSIFGRPVNLSSDMSHFYLWSNFVLLTRSRPVDAPDSRPNGTSQDSRAENSVFIAIAGILCMFRISKAVDEHGATVTPAVEYDGFISHPRAFKCEIKLRGPGFEGLVNAESEDEITSV</sequence>
<organism evidence="1 2">
    <name type="scientific">Mycena belliarum</name>
    <dbReference type="NCBI Taxonomy" id="1033014"/>
    <lineage>
        <taxon>Eukaryota</taxon>
        <taxon>Fungi</taxon>
        <taxon>Dikarya</taxon>
        <taxon>Basidiomycota</taxon>
        <taxon>Agaricomycotina</taxon>
        <taxon>Agaricomycetes</taxon>
        <taxon>Agaricomycetidae</taxon>
        <taxon>Agaricales</taxon>
        <taxon>Marasmiineae</taxon>
        <taxon>Mycenaceae</taxon>
        <taxon>Mycena</taxon>
    </lineage>
</organism>
<accession>A0AAD6XMM6</accession>
<dbReference type="AlphaFoldDB" id="A0AAD6XMM6"/>
<gene>
    <name evidence="1" type="ORF">B0H15DRAFT_800587</name>
</gene>